<keyword evidence="2" id="KW-0067">ATP-binding</keyword>
<dbReference type="InterPro" id="IPR014729">
    <property type="entry name" value="Rossmann-like_a/b/a_fold"/>
</dbReference>
<keyword evidence="4" id="KW-1185">Reference proteome</keyword>
<dbReference type="HOGENOM" id="CLU_038915_0_1_9"/>
<dbReference type="GO" id="GO:0005737">
    <property type="term" value="C:cytoplasm"/>
    <property type="evidence" value="ECO:0007669"/>
    <property type="project" value="UniProtKB-SubCell"/>
</dbReference>
<proteinExistence type="inferred from homology"/>
<dbReference type="Pfam" id="PF05636">
    <property type="entry name" value="HIGH_NTase1"/>
    <property type="match status" value="1"/>
</dbReference>
<sequence>MTQFILRTRSFYSIINFRRIYKEILMKIVGLITEYNPFHNGHLYHIEKAKEITGADAAVVVMSGNYVQRGAPAIMPKHLRAEVALEAGVPVVMELPVCFATGSAEYFAAGAISLFEQLGCIDSICFGSECGDHGVLERIAHVVADEPEEYKFSLQEGLRKGLSFPRARQLALKAYFKDDSLDAILEQPNNILGIEYIKALYLKKSPIRTYTIKRMVSGYHDESLSESYSSASAIRKLLAYASNSIHLEDEGMFDEPVMSEVLTRLEGQVPPSCIRLLEETHRTRYPIYSNDFSLLLKYKLLTETKDTLVKYVDITEDLANRIINHANDFITFDQFCDLLKTRDMTYTRISRSLFHILLGITKYDMLSCRDDGCCHYAHILGFRKDAAHVLSHLKAHSNVPLVTKLTQTDTLSETGARMLTQDIFASNLYEAIITNKFKLPFVNEYQQSIVIL</sequence>
<dbReference type="NCBIfam" id="NF010191">
    <property type="entry name" value="PRK13670.1"/>
    <property type="match status" value="1"/>
</dbReference>
<dbReference type="PANTHER" id="PTHR37825">
    <property type="entry name" value="TRNA(MET) CYTIDINE ACETATE LIGASE"/>
    <property type="match status" value="1"/>
</dbReference>
<feature type="binding site" evidence="2">
    <location>
        <position position="127"/>
    </location>
    <ligand>
        <name>ATP</name>
        <dbReference type="ChEBI" id="CHEBI:30616"/>
    </ligand>
</feature>
<dbReference type="STRING" id="553973.CLOHYLEM_06819"/>
<dbReference type="Proteomes" id="UP000004893">
    <property type="component" value="Unassembled WGS sequence"/>
</dbReference>
<comment type="subcellular location">
    <subcellularLocation>
        <location evidence="2">Cytoplasm</location>
    </subcellularLocation>
</comment>
<comment type="caution">
    <text evidence="2">Lacks conserved residue(s) required for the propagation of feature annotation.</text>
</comment>
<keyword evidence="1 2" id="KW-0819">tRNA processing</keyword>
<dbReference type="PANTHER" id="PTHR37825:SF1">
    <property type="entry name" value="TRNA(MET) CYTIDINE ACETATE LIGASE"/>
    <property type="match status" value="1"/>
</dbReference>
<dbReference type="InterPro" id="IPR008513">
    <property type="entry name" value="tRNA(Met)_cyd_acetate_ligase"/>
</dbReference>
<evidence type="ECO:0000313" key="4">
    <source>
        <dbReference type="Proteomes" id="UP000004893"/>
    </source>
</evidence>
<comment type="caution">
    <text evidence="3">The sequence shown here is derived from an EMBL/GenBank/DDBJ whole genome shotgun (WGS) entry which is preliminary data.</text>
</comment>
<feature type="binding site" evidence="2">
    <location>
        <position position="189"/>
    </location>
    <ligand>
        <name>ATP</name>
        <dbReference type="ChEBI" id="CHEBI:30616"/>
    </ligand>
</feature>
<comment type="function">
    <text evidence="2">Catalyzes the formation of N(4)-acetylcytidine (ac(4)C) at the wobble position of elongator tRNA(Met), using acetate and ATP as substrates. First activates an acetate ion to form acetyladenylate (Ac-AMP) and then transfers the acetyl group to tRNA to form ac(4)C34.</text>
</comment>
<keyword evidence="2" id="KW-0436">Ligase</keyword>
<dbReference type="HAMAP" id="MF_01539">
    <property type="entry name" value="TmcAL"/>
    <property type="match status" value="1"/>
</dbReference>
<reference evidence="3" key="2">
    <citation type="submission" date="2013-06" db="EMBL/GenBank/DDBJ databases">
        <title>Draft genome sequence of Clostridium hylemonae (DSM 15053).</title>
        <authorList>
            <person name="Sudarsanam P."/>
            <person name="Ley R."/>
            <person name="Guruge J."/>
            <person name="Turnbaugh P.J."/>
            <person name="Mahowald M."/>
            <person name="Liep D."/>
            <person name="Gordon J."/>
        </authorList>
    </citation>
    <scope>NUCLEOTIDE SEQUENCE</scope>
    <source>
        <strain evidence="3">DSM 15053</strain>
    </source>
</reference>
<dbReference type="Gene3D" id="3.40.50.620">
    <property type="entry name" value="HUPs"/>
    <property type="match status" value="1"/>
</dbReference>
<evidence type="ECO:0000256" key="1">
    <source>
        <dbReference type="ARBA" id="ARBA00022694"/>
    </source>
</evidence>
<name>C0C406_9FIRM</name>
<comment type="similarity">
    <text evidence="2">Belongs to the TmcAL family.</text>
</comment>
<feature type="binding site" evidence="2">
    <location>
        <position position="214"/>
    </location>
    <ligand>
        <name>ATP</name>
        <dbReference type="ChEBI" id="CHEBI:30616"/>
    </ligand>
</feature>
<dbReference type="GO" id="GO:0000049">
    <property type="term" value="F:tRNA binding"/>
    <property type="evidence" value="ECO:0007669"/>
    <property type="project" value="UniProtKB-KW"/>
</dbReference>
<organism evidence="3 4">
    <name type="scientific">[Clostridium] hylemonae DSM 15053</name>
    <dbReference type="NCBI Taxonomy" id="553973"/>
    <lineage>
        <taxon>Bacteria</taxon>
        <taxon>Bacillati</taxon>
        <taxon>Bacillota</taxon>
        <taxon>Clostridia</taxon>
        <taxon>Lachnospirales</taxon>
        <taxon>Lachnospiraceae</taxon>
    </lineage>
</organism>
<keyword evidence="2" id="KW-0963">Cytoplasm</keyword>
<evidence type="ECO:0000313" key="3">
    <source>
        <dbReference type="EMBL" id="EEG73080.1"/>
    </source>
</evidence>
<keyword evidence="2" id="KW-0547">Nucleotide-binding</keyword>
<dbReference type="EMBL" id="ABYI02000032">
    <property type="protein sequence ID" value="EEG73080.1"/>
    <property type="molecule type" value="Genomic_DNA"/>
</dbReference>
<dbReference type="GO" id="GO:0005524">
    <property type="term" value="F:ATP binding"/>
    <property type="evidence" value="ECO:0007669"/>
    <property type="project" value="UniProtKB-KW"/>
</dbReference>
<comment type="catalytic activity">
    <reaction evidence="2">
        <text>cytidine(34) in elongator tRNA(Met) + acetate + ATP = N(4)-acetylcytidine(34) in elongator tRNA(Met) + AMP + diphosphate</text>
        <dbReference type="Rhea" id="RHEA:58144"/>
        <dbReference type="Rhea" id="RHEA-COMP:10693"/>
        <dbReference type="Rhea" id="RHEA-COMP:10694"/>
        <dbReference type="ChEBI" id="CHEBI:30089"/>
        <dbReference type="ChEBI" id="CHEBI:30616"/>
        <dbReference type="ChEBI" id="CHEBI:33019"/>
        <dbReference type="ChEBI" id="CHEBI:74900"/>
        <dbReference type="ChEBI" id="CHEBI:82748"/>
        <dbReference type="ChEBI" id="CHEBI:456215"/>
    </reaction>
</comment>
<keyword evidence="2" id="KW-0694">RNA-binding</keyword>
<keyword evidence="2" id="KW-0820">tRNA-binding</keyword>
<dbReference type="GO" id="GO:0006400">
    <property type="term" value="P:tRNA modification"/>
    <property type="evidence" value="ECO:0007669"/>
    <property type="project" value="UniProtKB-UniRule"/>
</dbReference>
<dbReference type="AlphaFoldDB" id="C0C406"/>
<accession>C0C406</accession>
<protein>
    <recommendedName>
        <fullName evidence="2">tRNA(Met) cytidine acetate ligase</fullName>
        <ecNumber evidence="2">6.3.4.-</ecNumber>
    </recommendedName>
</protein>
<dbReference type="SUPFAM" id="SSF52374">
    <property type="entry name" value="Nucleotidylyl transferase"/>
    <property type="match status" value="1"/>
</dbReference>
<dbReference type="eggNOG" id="COG1323">
    <property type="taxonomic scope" value="Bacteria"/>
</dbReference>
<dbReference type="EC" id="6.3.4.-" evidence="2"/>
<reference evidence="3" key="1">
    <citation type="submission" date="2009-02" db="EMBL/GenBank/DDBJ databases">
        <authorList>
            <person name="Fulton L."/>
            <person name="Clifton S."/>
            <person name="Fulton B."/>
            <person name="Xu J."/>
            <person name="Minx P."/>
            <person name="Pepin K.H."/>
            <person name="Johnson M."/>
            <person name="Bhonagiri V."/>
            <person name="Nash W.E."/>
            <person name="Mardis E.R."/>
            <person name="Wilson R.K."/>
        </authorList>
    </citation>
    <scope>NUCLEOTIDE SEQUENCE [LARGE SCALE GENOMIC DNA]</scope>
    <source>
        <strain evidence="3">DSM 15053</strain>
    </source>
</reference>
<feature type="binding site" evidence="2">
    <location>
        <begin position="32"/>
        <end position="45"/>
    </location>
    <ligand>
        <name>ATP</name>
        <dbReference type="ChEBI" id="CHEBI:30616"/>
    </ligand>
</feature>
<gene>
    <name evidence="2" type="primary">tmcAL</name>
    <name evidence="3" type="ORF">CLOHYLEM_06819</name>
</gene>
<dbReference type="GO" id="GO:0016879">
    <property type="term" value="F:ligase activity, forming carbon-nitrogen bonds"/>
    <property type="evidence" value="ECO:0007669"/>
    <property type="project" value="UniProtKB-UniRule"/>
</dbReference>
<evidence type="ECO:0000256" key="2">
    <source>
        <dbReference type="HAMAP-Rule" id="MF_01539"/>
    </source>
</evidence>